<keyword evidence="9" id="KW-1185">Reference proteome</keyword>
<dbReference type="PIRSF" id="PIRSF004669">
    <property type="entry name" value="FliQ"/>
    <property type="match status" value="1"/>
</dbReference>
<evidence type="ECO:0000256" key="4">
    <source>
        <dbReference type="ARBA" id="ARBA00022692"/>
    </source>
</evidence>
<evidence type="ECO:0000256" key="5">
    <source>
        <dbReference type="ARBA" id="ARBA00022989"/>
    </source>
</evidence>
<dbReference type="PANTHER" id="PTHR34040:SF7">
    <property type="entry name" value="SURFACE PRESENTATION OF ANTIGENS PROTEIN SPAQ"/>
    <property type="match status" value="1"/>
</dbReference>
<keyword evidence="8" id="KW-0969">Cilium</keyword>
<evidence type="ECO:0000313" key="8">
    <source>
        <dbReference type="EMBL" id="GAN78266.1"/>
    </source>
</evidence>
<evidence type="ECO:0000313" key="9">
    <source>
        <dbReference type="Proteomes" id="UP000032680"/>
    </source>
</evidence>
<name>A0A0D6PA80_9PROT</name>
<dbReference type="Proteomes" id="UP000032680">
    <property type="component" value="Unassembled WGS sequence"/>
</dbReference>
<comment type="caution">
    <text evidence="8">The sequence shown here is derived from an EMBL/GenBank/DDBJ whole genome shotgun (WGS) entry which is preliminary data.</text>
</comment>
<dbReference type="AlphaFoldDB" id="A0A0D6PA80"/>
<comment type="similarity">
    <text evidence="2">Belongs to the FliQ/MopD/SpaQ family.</text>
</comment>
<comment type="subcellular location">
    <subcellularLocation>
        <location evidence="1">Cell membrane</location>
        <topology evidence="1">Multi-pass membrane protein</topology>
    </subcellularLocation>
</comment>
<organism evidence="8 9">
    <name type="scientific">Acidisphaera rubrifaciens HS-AP3</name>
    <dbReference type="NCBI Taxonomy" id="1231350"/>
    <lineage>
        <taxon>Bacteria</taxon>
        <taxon>Pseudomonadati</taxon>
        <taxon>Pseudomonadota</taxon>
        <taxon>Alphaproteobacteria</taxon>
        <taxon>Acetobacterales</taxon>
        <taxon>Acetobacteraceae</taxon>
        <taxon>Acidisphaera</taxon>
    </lineage>
</organism>
<accession>A0A0D6PA80</accession>
<gene>
    <name evidence="8" type="ORF">Asru_0712_08</name>
</gene>
<reference evidence="8 9" key="1">
    <citation type="submission" date="2012-11" db="EMBL/GenBank/DDBJ databases">
        <title>Whole genome sequence of Acidisphaera rubrifaciens HS-AP3.</title>
        <authorList>
            <person name="Azuma Y."/>
            <person name="Higashiura N."/>
            <person name="Hirakawa H."/>
            <person name="Matsushita K."/>
        </authorList>
    </citation>
    <scope>NUCLEOTIDE SEQUENCE [LARGE SCALE GENOMIC DNA]</scope>
    <source>
        <strain evidence="8 9">HS-AP3</strain>
    </source>
</reference>
<keyword evidence="3" id="KW-1003">Cell membrane</keyword>
<dbReference type="PRINTS" id="PR00952">
    <property type="entry name" value="TYPE3IMQPROT"/>
</dbReference>
<proteinExistence type="inferred from homology"/>
<evidence type="ECO:0000256" key="3">
    <source>
        <dbReference type="ARBA" id="ARBA00022475"/>
    </source>
</evidence>
<dbReference type="GO" id="GO:0005886">
    <property type="term" value="C:plasma membrane"/>
    <property type="evidence" value="ECO:0007669"/>
    <property type="project" value="UniProtKB-SubCell"/>
</dbReference>
<evidence type="ECO:0000256" key="6">
    <source>
        <dbReference type="ARBA" id="ARBA00023136"/>
    </source>
</evidence>
<keyword evidence="6 7" id="KW-0472">Membrane</keyword>
<dbReference type="GO" id="GO:0009306">
    <property type="term" value="P:protein secretion"/>
    <property type="evidence" value="ECO:0007669"/>
    <property type="project" value="InterPro"/>
</dbReference>
<dbReference type="InterPro" id="IPR002191">
    <property type="entry name" value="Bac_export_3"/>
</dbReference>
<sequence>MADIDLVALMHATFLLAARLAGPPLLATLAVGVAVSLLQAVTQINESTLGFVPKAIALAAVLALTGASMVGALEDYTRGVFDRLIAIGGT</sequence>
<dbReference type="PANTHER" id="PTHR34040">
    <property type="entry name" value="FLAGELLAR BIOSYNTHETIC PROTEIN FLIQ"/>
    <property type="match status" value="1"/>
</dbReference>
<keyword evidence="8" id="KW-0282">Flagellum</keyword>
<dbReference type="Pfam" id="PF01313">
    <property type="entry name" value="Bac_export_3"/>
    <property type="match status" value="1"/>
</dbReference>
<feature type="transmembrane region" description="Helical" evidence="7">
    <location>
        <begin position="51"/>
        <end position="73"/>
    </location>
</feature>
<protein>
    <submittedName>
        <fullName evidence="8">Flagellar biosynthetic export protein fliQ</fullName>
    </submittedName>
</protein>
<keyword evidence="5 7" id="KW-1133">Transmembrane helix</keyword>
<evidence type="ECO:0000256" key="2">
    <source>
        <dbReference type="ARBA" id="ARBA00006156"/>
    </source>
</evidence>
<evidence type="ECO:0000256" key="7">
    <source>
        <dbReference type="SAM" id="Phobius"/>
    </source>
</evidence>
<evidence type="ECO:0000256" key="1">
    <source>
        <dbReference type="ARBA" id="ARBA00004651"/>
    </source>
</evidence>
<dbReference type="OrthoDB" id="9806440at2"/>
<dbReference type="RefSeq" id="WP_048862768.1">
    <property type="nucleotide sequence ID" value="NZ_BANB01000711.1"/>
</dbReference>
<dbReference type="EMBL" id="BANB01000711">
    <property type="protein sequence ID" value="GAN78266.1"/>
    <property type="molecule type" value="Genomic_DNA"/>
</dbReference>
<keyword evidence="8" id="KW-0966">Cell projection</keyword>
<keyword evidence="4 7" id="KW-0812">Transmembrane</keyword>